<sequence>MDSPPIDFSGERLVRLAPDRVLPLEPADHEYIATALAALHDAFPGEAPAPPPLGALPARALMRLLIDLRRLRATSPEQIEAKGRLAGAIGVLQTTCLFTTELGKSHQTRLDDPV</sequence>
<dbReference type="OrthoDB" id="7360422at2"/>
<protein>
    <submittedName>
        <fullName evidence="1">Uncharacterized protein</fullName>
    </submittedName>
</protein>
<organism evidence="1 2">
    <name type="scientific">Magnetospirillum fulvum</name>
    <name type="common">Rhodospirillum fulvum</name>
    <dbReference type="NCBI Taxonomy" id="1082"/>
    <lineage>
        <taxon>Bacteria</taxon>
        <taxon>Pseudomonadati</taxon>
        <taxon>Pseudomonadota</taxon>
        <taxon>Alphaproteobacteria</taxon>
        <taxon>Rhodospirillales</taxon>
        <taxon>Rhodospirillaceae</taxon>
        <taxon>Magnetospirillum</taxon>
    </lineage>
</organism>
<evidence type="ECO:0000313" key="2">
    <source>
        <dbReference type="Proteomes" id="UP000182983"/>
    </source>
</evidence>
<dbReference type="Proteomes" id="UP000182983">
    <property type="component" value="Unassembled WGS sequence"/>
</dbReference>
<accession>A0A1H6IZL7</accession>
<dbReference type="AlphaFoldDB" id="A0A1H6IZL7"/>
<proteinExistence type="predicted"/>
<keyword evidence="2" id="KW-1185">Reference proteome</keyword>
<gene>
    <name evidence="1" type="ORF">SAMN04244559_02762</name>
</gene>
<reference evidence="2" key="1">
    <citation type="submission" date="2016-10" db="EMBL/GenBank/DDBJ databases">
        <authorList>
            <person name="Varghese N."/>
            <person name="Submissions S."/>
        </authorList>
    </citation>
    <scope>NUCLEOTIDE SEQUENCE [LARGE SCALE GENOMIC DNA]</scope>
    <source>
        <strain evidence="2">DSM 13234</strain>
    </source>
</reference>
<dbReference type="EMBL" id="FNWO01000012">
    <property type="protein sequence ID" value="SEH51995.1"/>
    <property type="molecule type" value="Genomic_DNA"/>
</dbReference>
<name>A0A1H6IZL7_MAGFU</name>
<dbReference type="RefSeq" id="WP_074769663.1">
    <property type="nucleotide sequence ID" value="NZ_FNWO01000012.1"/>
</dbReference>
<evidence type="ECO:0000313" key="1">
    <source>
        <dbReference type="EMBL" id="SEH51995.1"/>
    </source>
</evidence>